<protein>
    <submittedName>
        <fullName evidence="2">Uncharacterized protein</fullName>
    </submittedName>
</protein>
<sequence>MFLISLILEAIKYHVFNLGILLPFTNFYFQTFNMAPCNQLRSTVSSIDTWIILLVTQALLLPIAKKIKRVRSTTYANVKLHIDFSRVKPIGPIGPNAKKFGSEVRIVFMRHAPLNVDKWNDISEEQIQQLIDRVLSDVDISRPYINDWMLWKIKSEYKIARREAQGARMMELMTEFASSNIGSFDMDYSLDYLILVKDHTDR</sequence>
<feature type="transmembrane region" description="Helical" evidence="1">
    <location>
        <begin position="12"/>
        <end position="29"/>
    </location>
</feature>
<reference evidence="2" key="1">
    <citation type="journal article" date="2023" name="Plant J.">
        <title>Genome sequences and population genomics provide insights into the demographic history, inbreeding, and mutation load of two 'living fossil' tree species of Dipteronia.</title>
        <authorList>
            <person name="Feng Y."/>
            <person name="Comes H.P."/>
            <person name="Chen J."/>
            <person name="Zhu S."/>
            <person name="Lu R."/>
            <person name="Zhang X."/>
            <person name="Li P."/>
            <person name="Qiu J."/>
            <person name="Olsen K.M."/>
            <person name="Qiu Y."/>
        </authorList>
    </citation>
    <scope>NUCLEOTIDE SEQUENCE</scope>
    <source>
        <strain evidence="2">KIB01</strain>
    </source>
</reference>
<evidence type="ECO:0000313" key="3">
    <source>
        <dbReference type="Proteomes" id="UP001280121"/>
    </source>
</evidence>
<keyword evidence="1" id="KW-0472">Membrane</keyword>
<keyword evidence="1" id="KW-1133">Transmembrane helix</keyword>
<dbReference type="EMBL" id="JANJYI010000006">
    <property type="protein sequence ID" value="KAK2644742.1"/>
    <property type="molecule type" value="Genomic_DNA"/>
</dbReference>
<comment type="caution">
    <text evidence="2">The sequence shown here is derived from an EMBL/GenBank/DDBJ whole genome shotgun (WGS) entry which is preliminary data.</text>
</comment>
<organism evidence="2 3">
    <name type="scientific">Dipteronia dyeriana</name>
    <dbReference type="NCBI Taxonomy" id="168575"/>
    <lineage>
        <taxon>Eukaryota</taxon>
        <taxon>Viridiplantae</taxon>
        <taxon>Streptophyta</taxon>
        <taxon>Embryophyta</taxon>
        <taxon>Tracheophyta</taxon>
        <taxon>Spermatophyta</taxon>
        <taxon>Magnoliopsida</taxon>
        <taxon>eudicotyledons</taxon>
        <taxon>Gunneridae</taxon>
        <taxon>Pentapetalae</taxon>
        <taxon>rosids</taxon>
        <taxon>malvids</taxon>
        <taxon>Sapindales</taxon>
        <taxon>Sapindaceae</taxon>
        <taxon>Hippocastanoideae</taxon>
        <taxon>Acereae</taxon>
        <taxon>Dipteronia</taxon>
    </lineage>
</organism>
<dbReference type="Proteomes" id="UP001280121">
    <property type="component" value="Unassembled WGS sequence"/>
</dbReference>
<keyword evidence="1" id="KW-0812">Transmembrane</keyword>
<feature type="transmembrane region" description="Helical" evidence="1">
    <location>
        <begin position="49"/>
        <end position="64"/>
    </location>
</feature>
<proteinExistence type="predicted"/>
<gene>
    <name evidence="2" type="ORF">Ddye_019937</name>
</gene>
<dbReference type="AlphaFoldDB" id="A0AAD9TZB7"/>
<name>A0AAD9TZB7_9ROSI</name>
<evidence type="ECO:0000256" key="1">
    <source>
        <dbReference type="SAM" id="Phobius"/>
    </source>
</evidence>
<evidence type="ECO:0000313" key="2">
    <source>
        <dbReference type="EMBL" id="KAK2644742.1"/>
    </source>
</evidence>
<keyword evidence="3" id="KW-1185">Reference proteome</keyword>
<accession>A0AAD9TZB7</accession>